<dbReference type="RefSeq" id="WP_203909242.1">
    <property type="nucleotide sequence ID" value="NZ_BONY01000018.1"/>
</dbReference>
<gene>
    <name evidence="1" type="ORF">Rhe02_34580</name>
</gene>
<evidence type="ECO:0000313" key="2">
    <source>
        <dbReference type="Proteomes" id="UP000612899"/>
    </source>
</evidence>
<sequence>MATPRIYADPLKTDDDGRLLLVTRGTRNDLQKYGIVLSDGLEVDFYTDDADDAGVRDDLLFSGVVHFDGELCAWVADIDWSRCRHASDVEVKD</sequence>
<reference evidence="1" key="1">
    <citation type="submission" date="2021-01" db="EMBL/GenBank/DDBJ databases">
        <title>Whole genome shotgun sequence of Rhizocola hellebori NBRC 109834.</title>
        <authorList>
            <person name="Komaki H."/>
            <person name="Tamura T."/>
        </authorList>
    </citation>
    <scope>NUCLEOTIDE SEQUENCE</scope>
    <source>
        <strain evidence="1">NBRC 109834</strain>
    </source>
</reference>
<dbReference type="Proteomes" id="UP000612899">
    <property type="component" value="Unassembled WGS sequence"/>
</dbReference>
<dbReference type="EMBL" id="BONY01000018">
    <property type="protein sequence ID" value="GIH05391.1"/>
    <property type="molecule type" value="Genomic_DNA"/>
</dbReference>
<name>A0A8J3Q908_9ACTN</name>
<evidence type="ECO:0000313" key="1">
    <source>
        <dbReference type="EMBL" id="GIH05391.1"/>
    </source>
</evidence>
<protein>
    <submittedName>
        <fullName evidence="1">Uncharacterized protein</fullName>
    </submittedName>
</protein>
<accession>A0A8J3Q908</accession>
<keyword evidence="2" id="KW-1185">Reference proteome</keyword>
<organism evidence="1 2">
    <name type="scientific">Rhizocola hellebori</name>
    <dbReference type="NCBI Taxonomy" id="1392758"/>
    <lineage>
        <taxon>Bacteria</taxon>
        <taxon>Bacillati</taxon>
        <taxon>Actinomycetota</taxon>
        <taxon>Actinomycetes</taxon>
        <taxon>Micromonosporales</taxon>
        <taxon>Micromonosporaceae</taxon>
        <taxon>Rhizocola</taxon>
    </lineage>
</organism>
<comment type="caution">
    <text evidence="1">The sequence shown here is derived from an EMBL/GenBank/DDBJ whole genome shotgun (WGS) entry which is preliminary data.</text>
</comment>
<dbReference type="AlphaFoldDB" id="A0A8J3Q908"/>
<proteinExistence type="predicted"/>